<sequence length="575" mass="62690">MGRAQPTSVDHSPSNHCRVQPPPPPSIILNVFHPSRDTTDSYDHDGSFHSYRSGSPLAHGFPNAAQLPPASQLYTHSMPPTRRLSEYPPPASQAPSVFCNWPANPQAPNGPAVSTPTAWNDSSPDQDQPRLSLAHHHGPTLAHQVLPVEKGQQLPTLGLFSSGRPPLPRSRMFQCDITFLIYCAKKNKQKKTVWTSLKSDVNMSISFDCQTINLNQFQHLVSTECTGPYPKLPELLEHCTHLSPPSIRWVGYMGQNPNWLKTGSQSVADPPTFLAWIQEIIKSGVKKGGVYLKMANPSNEKKLAASNNSIAATVQRHEAQVATARAAFGSQPVPSGAAAPSESQAIGQGLFDLNEDAEDSCDKAFDARKIIEEDIFKKYIGNVGVDARHTVYPHPTDVNRYIILTSGNVASWARAIQAKECGVSLTSPPRCLKYYHRKTRASNLSQARGGPQPAEVPSSTSDVMAMTPEMVSEVVEICHQTLARKRPHSPSLSGSPVGVARGEGELGDYLDFAGIAKKEETLGVLARHGVDSYDMFQDGFMTPDQLNTLGLPVGTLAKLCRNVARYEQSLAFPRE</sequence>
<feature type="region of interest" description="Disordered" evidence="1">
    <location>
        <begin position="1"/>
        <end position="26"/>
    </location>
</feature>
<feature type="compositionally biased region" description="Polar residues" evidence="1">
    <location>
        <begin position="1"/>
        <end position="17"/>
    </location>
</feature>
<comment type="caution">
    <text evidence="2">The sequence shown here is derived from an EMBL/GenBank/DDBJ whole genome shotgun (WGS) entry which is preliminary data.</text>
</comment>
<dbReference type="EMBL" id="VSWC01000001">
    <property type="protein sequence ID" value="KAA1119256.1"/>
    <property type="molecule type" value="Genomic_DNA"/>
</dbReference>
<proteinExistence type="predicted"/>
<accession>A0A5B0R191</accession>
<reference evidence="2 3" key="1">
    <citation type="submission" date="2019-05" db="EMBL/GenBank/DDBJ databases">
        <title>Emergence of the Ug99 lineage of the wheat stem rust pathogen through somatic hybridization.</title>
        <authorList>
            <person name="Li F."/>
            <person name="Upadhyaya N.M."/>
            <person name="Sperschneider J."/>
            <person name="Matny O."/>
            <person name="Nguyen-Phuc H."/>
            <person name="Mago R."/>
            <person name="Raley C."/>
            <person name="Miller M.E."/>
            <person name="Silverstein K.A.T."/>
            <person name="Henningsen E."/>
            <person name="Hirsch C.D."/>
            <person name="Visser B."/>
            <person name="Pretorius Z.A."/>
            <person name="Steffenson B.J."/>
            <person name="Schwessinger B."/>
            <person name="Dodds P.N."/>
            <person name="Figueroa M."/>
        </authorList>
    </citation>
    <scope>NUCLEOTIDE SEQUENCE [LARGE SCALE GENOMIC DNA]</scope>
    <source>
        <strain evidence="2">21-0</strain>
    </source>
</reference>
<dbReference type="OrthoDB" id="2507571at2759"/>
<protein>
    <submittedName>
        <fullName evidence="2">Uncharacterized protein</fullName>
    </submittedName>
</protein>
<gene>
    <name evidence="2" type="ORF">PGT21_019098</name>
</gene>
<keyword evidence="3" id="KW-1185">Reference proteome</keyword>
<evidence type="ECO:0000313" key="2">
    <source>
        <dbReference type="EMBL" id="KAA1119256.1"/>
    </source>
</evidence>
<dbReference type="AlphaFoldDB" id="A0A5B0R191"/>
<evidence type="ECO:0000313" key="3">
    <source>
        <dbReference type="Proteomes" id="UP000324748"/>
    </source>
</evidence>
<organism evidence="2 3">
    <name type="scientific">Puccinia graminis f. sp. tritici</name>
    <dbReference type="NCBI Taxonomy" id="56615"/>
    <lineage>
        <taxon>Eukaryota</taxon>
        <taxon>Fungi</taxon>
        <taxon>Dikarya</taxon>
        <taxon>Basidiomycota</taxon>
        <taxon>Pucciniomycotina</taxon>
        <taxon>Pucciniomycetes</taxon>
        <taxon>Pucciniales</taxon>
        <taxon>Pucciniaceae</taxon>
        <taxon>Puccinia</taxon>
    </lineage>
</organism>
<feature type="compositionally biased region" description="Polar residues" evidence="1">
    <location>
        <begin position="112"/>
        <end position="126"/>
    </location>
</feature>
<feature type="region of interest" description="Disordered" evidence="1">
    <location>
        <begin position="104"/>
        <end position="133"/>
    </location>
</feature>
<evidence type="ECO:0000256" key="1">
    <source>
        <dbReference type="SAM" id="MobiDB-lite"/>
    </source>
</evidence>
<name>A0A5B0R191_PUCGR</name>
<dbReference type="Proteomes" id="UP000324748">
    <property type="component" value="Unassembled WGS sequence"/>
</dbReference>